<dbReference type="EMBL" id="CAFBMR010000114">
    <property type="protein sequence ID" value="CAB4928188.1"/>
    <property type="molecule type" value="Genomic_DNA"/>
</dbReference>
<accession>A0A6J7IAP0</accession>
<protein>
    <submittedName>
        <fullName evidence="2">Unannotated protein</fullName>
    </submittedName>
</protein>
<proteinExistence type="predicted"/>
<sequence>MPDSLRSKVNAVPSQPRMNTAEGAELVATESQPTGSLAARVALTPYSVKVAHGEPLFTPSFQPAGNPGVAC</sequence>
<dbReference type="AlphaFoldDB" id="A0A6J7IAP0"/>
<reference evidence="2" key="1">
    <citation type="submission" date="2020-05" db="EMBL/GenBank/DDBJ databases">
        <authorList>
            <person name="Chiriac C."/>
            <person name="Salcher M."/>
            <person name="Ghai R."/>
            <person name="Kavagutti S V."/>
        </authorList>
    </citation>
    <scope>NUCLEOTIDE SEQUENCE</scope>
</reference>
<feature type="region of interest" description="Disordered" evidence="1">
    <location>
        <begin position="1"/>
        <end position="21"/>
    </location>
</feature>
<evidence type="ECO:0000313" key="2">
    <source>
        <dbReference type="EMBL" id="CAB4928188.1"/>
    </source>
</evidence>
<gene>
    <name evidence="2" type="ORF">UFOPK3610_01793</name>
</gene>
<name>A0A6J7IAP0_9ZZZZ</name>
<evidence type="ECO:0000256" key="1">
    <source>
        <dbReference type="SAM" id="MobiDB-lite"/>
    </source>
</evidence>
<organism evidence="2">
    <name type="scientific">freshwater metagenome</name>
    <dbReference type="NCBI Taxonomy" id="449393"/>
    <lineage>
        <taxon>unclassified sequences</taxon>
        <taxon>metagenomes</taxon>
        <taxon>ecological metagenomes</taxon>
    </lineage>
</organism>